<dbReference type="KEGG" id="ark:D6B99_01880"/>
<sequence length="122" mass="14626">MDAEVDLISIPPDEELYKKQYYSISIVAKWFRVNNSLLRFWENEFKILKPKKNKKGDRFFRPEDVKNLQIIYYLLRQKKLTISGAIKHLKAHKENTEVNLQIIHSLNNFKSFLLELKTNTEK</sequence>
<evidence type="ECO:0000259" key="1">
    <source>
        <dbReference type="SMART" id="SM00422"/>
    </source>
</evidence>
<dbReference type="EMBL" id="CP032489">
    <property type="protein sequence ID" value="AYD49246.1"/>
    <property type="molecule type" value="Genomic_DNA"/>
</dbReference>
<reference evidence="2 3" key="1">
    <citation type="submission" date="2018-09" db="EMBL/GenBank/DDBJ databases">
        <title>Arachidicoccus sp. nov., a bacterium isolated from soil.</title>
        <authorList>
            <person name="Weon H.-Y."/>
            <person name="Kwon S.-W."/>
            <person name="Lee S.A."/>
        </authorList>
    </citation>
    <scope>NUCLEOTIDE SEQUENCE [LARGE SCALE GENOMIC DNA]</scope>
    <source>
        <strain evidence="2 3">KIS59-12</strain>
    </source>
</reference>
<dbReference type="SUPFAM" id="SSF46955">
    <property type="entry name" value="Putative DNA-binding domain"/>
    <property type="match status" value="1"/>
</dbReference>
<organism evidence="2 3">
    <name type="scientific">Arachidicoccus soli</name>
    <dbReference type="NCBI Taxonomy" id="2341117"/>
    <lineage>
        <taxon>Bacteria</taxon>
        <taxon>Pseudomonadati</taxon>
        <taxon>Bacteroidota</taxon>
        <taxon>Chitinophagia</taxon>
        <taxon>Chitinophagales</taxon>
        <taxon>Chitinophagaceae</taxon>
        <taxon>Arachidicoccus</taxon>
    </lineage>
</organism>
<dbReference type="SMART" id="SM00422">
    <property type="entry name" value="HTH_MERR"/>
    <property type="match status" value="1"/>
</dbReference>
<dbReference type="InterPro" id="IPR009061">
    <property type="entry name" value="DNA-bd_dom_put_sf"/>
</dbReference>
<dbReference type="GO" id="GO:0003677">
    <property type="term" value="F:DNA binding"/>
    <property type="evidence" value="ECO:0007669"/>
    <property type="project" value="InterPro"/>
</dbReference>
<dbReference type="AlphaFoldDB" id="A0A386HUV4"/>
<dbReference type="OrthoDB" id="9810140at2"/>
<feature type="domain" description="HTH merR-type" evidence="1">
    <location>
        <begin position="22"/>
        <end position="92"/>
    </location>
</feature>
<name>A0A386HUV4_9BACT</name>
<dbReference type="InterPro" id="IPR000551">
    <property type="entry name" value="MerR-type_HTH_dom"/>
</dbReference>
<proteinExistence type="predicted"/>
<dbReference type="GO" id="GO:0006355">
    <property type="term" value="P:regulation of DNA-templated transcription"/>
    <property type="evidence" value="ECO:0007669"/>
    <property type="project" value="InterPro"/>
</dbReference>
<dbReference type="Gene3D" id="1.10.1660.10">
    <property type="match status" value="1"/>
</dbReference>
<gene>
    <name evidence="2" type="ORF">D6B99_01880</name>
</gene>
<protein>
    <submittedName>
        <fullName evidence="2">MerR family transcriptional regulator</fullName>
    </submittedName>
</protein>
<accession>A0A386HUV4</accession>
<dbReference type="Pfam" id="PF13411">
    <property type="entry name" value="MerR_1"/>
    <property type="match status" value="1"/>
</dbReference>
<keyword evidence="3" id="KW-1185">Reference proteome</keyword>
<evidence type="ECO:0000313" key="2">
    <source>
        <dbReference type="EMBL" id="AYD49246.1"/>
    </source>
</evidence>
<evidence type="ECO:0000313" key="3">
    <source>
        <dbReference type="Proteomes" id="UP000266118"/>
    </source>
</evidence>
<dbReference type="Proteomes" id="UP000266118">
    <property type="component" value="Chromosome"/>
</dbReference>